<feature type="non-terminal residue" evidence="2">
    <location>
        <position position="1"/>
    </location>
</feature>
<accession>A0ABQ5FKU1</accession>
<gene>
    <name evidence="2" type="ORF">Tco_1015244</name>
</gene>
<sequence length="218" mass="25363">LLRYKEKYVGKCLVFRRQISELVIEEAEKHYYTLCLMVYFSMSPPIRRKYKNSIAIATGCKRFKNTKRSNRKIRIPIALWPCKVEEEMTLEEVDGQMVGKVETKIIAKDGTITKVPGKFKSYETSDEETEEQPRRRDLYRFVDHPQIQQANPMNEFAPHQIPQPLGNMNGWLIESEEEAERDEVDSDLESTASSKPVGEKNDKDDHGYTSHPCPWCSK</sequence>
<feature type="region of interest" description="Disordered" evidence="1">
    <location>
        <begin position="174"/>
        <end position="218"/>
    </location>
</feature>
<dbReference type="EMBL" id="BQNB010017488">
    <property type="protein sequence ID" value="GJT63764.1"/>
    <property type="molecule type" value="Genomic_DNA"/>
</dbReference>
<proteinExistence type="predicted"/>
<evidence type="ECO:0000313" key="2">
    <source>
        <dbReference type="EMBL" id="GJT63764.1"/>
    </source>
</evidence>
<feature type="compositionally biased region" description="Acidic residues" evidence="1">
    <location>
        <begin position="174"/>
        <end position="188"/>
    </location>
</feature>
<reference evidence="2" key="1">
    <citation type="journal article" date="2022" name="Int. J. Mol. Sci.">
        <title>Draft Genome of Tanacetum Coccineum: Genomic Comparison of Closely Related Tanacetum-Family Plants.</title>
        <authorList>
            <person name="Yamashiro T."/>
            <person name="Shiraishi A."/>
            <person name="Nakayama K."/>
            <person name="Satake H."/>
        </authorList>
    </citation>
    <scope>NUCLEOTIDE SEQUENCE</scope>
</reference>
<evidence type="ECO:0000256" key="1">
    <source>
        <dbReference type="SAM" id="MobiDB-lite"/>
    </source>
</evidence>
<protein>
    <submittedName>
        <fullName evidence="2">Uncharacterized protein</fullName>
    </submittedName>
</protein>
<evidence type="ECO:0000313" key="3">
    <source>
        <dbReference type="Proteomes" id="UP001151760"/>
    </source>
</evidence>
<organism evidence="2 3">
    <name type="scientific">Tanacetum coccineum</name>
    <dbReference type="NCBI Taxonomy" id="301880"/>
    <lineage>
        <taxon>Eukaryota</taxon>
        <taxon>Viridiplantae</taxon>
        <taxon>Streptophyta</taxon>
        <taxon>Embryophyta</taxon>
        <taxon>Tracheophyta</taxon>
        <taxon>Spermatophyta</taxon>
        <taxon>Magnoliopsida</taxon>
        <taxon>eudicotyledons</taxon>
        <taxon>Gunneridae</taxon>
        <taxon>Pentapetalae</taxon>
        <taxon>asterids</taxon>
        <taxon>campanulids</taxon>
        <taxon>Asterales</taxon>
        <taxon>Asteraceae</taxon>
        <taxon>Asteroideae</taxon>
        <taxon>Anthemideae</taxon>
        <taxon>Anthemidinae</taxon>
        <taxon>Tanacetum</taxon>
    </lineage>
</organism>
<reference evidence="2" key="2">
    <citation type="submission" date="2022-01" db="EMBL/GenBank/DDBJ databases">
        <authorList>
            <person name="Yamashiro T."/>
            <person name="Shiraishi A."/>
            <person name="Satake H."/>
            <person name="Nakayama K."/>
        </authorList>
    </citation>
    <scope>NUCLEOTIDE SEQUENCE</scope>
</reference>
<dbReference type="Proteomes" id="UP001151760">
    <property type="component" value="Unassembled WGS sequence"/>
</dbReference>
<comment type="caution">
    <text evidence="2">The sequence shown here is derived from an EMBL/GenBank/DDBJ whole genome shotgun (WGS) entry which is preliminary data.</text>
</comment>
<keyword evidence="3" id="KW-1185">Reference proteome</keyword>
<name>A0ABQ5FKU1_9ASTR</name>
<feature type="compositionally biased region" description="Basic and acidic residues" evidence="1">
    <location>
        <begin position="197"/>
        <end position="208"/>
    </location>
</feature>